<proteinExistence type="predicted"/>
<reference evidence="3 4" key="1">
    <citation type="journal article" date="2011" name="Appl. Environ. Microbiol.">
        <title>Genome signatures of Escherichia coli O157:H7 isolates from the bovine host reservoir.</title>
        <authorList>
            <person name="Eppinger M."/>
            <person name="Mammel M.K."/>
            <person name="Leclerc J.E."/>
            <person name="Ravel J."/>
            <person name="Cebula T.A."/>
        </authorList>
    </citation>
    <scope>NUCLEOTIDE SEQUENCE [LARGE SCALE GENOMIC DNA]</scope>
    <source>
        <strain evidence="3 4">EC869</strain>
    </source>
</reference>
<protein>
    <submittedName>
        <fullName evidence="3">Leucine-rich repeat protein</fullName>
    </submittedName>
</protein>
<dbReference type="SUPFAM" id="SSF52058">
    <property type="entry name" value="L domain-like"/>
    <property type="match status" value="1"/>
</dbReference>
<dbReference type="Gene3D" id="3.80.10.10">
    <property type="entry name" value="Ribonuclease Inhibitor"/>
    <property type="match status" value="1"/>
</dbReference>
<name>A0A0H3PUP6_ECO5C</name>
<dbReference type="AlphaFoldDB" id="A0A0H3PUP6"/>
<accession>A0A0H3PUP6</accession>
<sequence length="419" mass="48437">MKFPSIFNKIKPQSIQQHPEKNQLNWMLELNKWKEERILTGEIHRPECRNEAAKRINCAFLSKQNDIDLSGLNLSTQPPGLQNFTSINLDNNQLTHFDATNYDRLVKLSLNSNTLESINIHQGRNVSITHISMNNNCLRNIDIDRLSSITYFSAAHNKLEFVQLESCEWLQYLNLSHNQLTDIVTGNKEELLLLDLSHNKLASLHNALFPNLNTLLINNNLLSEIKMFYSNFCKVQTLNAANNQLEKINLHFLTYLSSIKSLRLDNNKITRIDTENTSDIRSLFPIIKKSESLNFLNISGENNCPTIQLMLFNLFSPALKLNTGLAILSPGAFEDHSDGLDVDNELFHYTINKAYTPYNIHTYKTEEVVNQRNIKIKNMTLDEINNTYCNNDYYNEAIREEPIDFLDRSFSSSSWPFYH</sequence>
<organism evidence="3 4">
    <name type="scientific">Escherichia coli O157:H7 (strain EC869)</name>
    <dbReference type="NCBI Taxonomy" id="478008"/>
    <lineage>
        <taxon>Bacteria</taxon>
        <taxon>Pseudomonadati</taxon>
        <taxon>Pseudomonadota</taxon>
        <taxon>Gammaproteobacteria</taxon>
        <taxon>Enterobacterales</taxon>
        <taxon>Enterobacteriaceae</taxon>
        <taxon>Escherichia</taxon>
    </lineage>
</organism>
<dbReference type="SMR" id="A0A0H3PUP6"/>
<dbReference type="PANTHER" id="PTHR45712">
    <property type="entry name" value="AGAP008170-PA"/>
    <property type="match status" value="1"/>
</dbReference>
<dbReference type="EMBL" id="ABHU01000014">
    <property type="protein sequence ID" value="EDU90179.1"/>
    <property type="molecule type" value="Genomic_DNA"/>
</dbReference>
<dbReference type="InterPro" id="IPR032675">
    <property type="entry name" value="LRR_dom_sf"/>
</dbReference>
<dbReference type="InterPro" id="IPR050333">
    <property type="entry name" value="SLRP"/>
</dbReference>
<gene>
    <name evidence="3" type="ORF">ECH7EC869_4910</name>
</gene>
<evidence type="ECO:0000313" key="4">
    <source>
        <dbReference type="Proteomes" id="UP000004641"/>
    </source>
</evidence>
<dbReference type="PANTHER" id="PTHR45712:SF22">
    <property type="entry name" value="INSULIN-LIKE GROWTH FACTOR-BINDING PROTEIN COMPLEX ACID LABILE SUBUNIT"/>
    <property type="match status" value="1"/>
</dbReference>
<dbReference type="PROSITE" id="PS51450">
    <property type="entry name" value="LRR"/>
    <property type="match status" value="1"/>
</dbReference>
<evidence type="ECO:0000256" key="2">
    <source>
        <dbReference type="ARBA" id="ARBA00022737"/>
    </source>
</evidence>
<dbReference type="BioCyc" id="ECOL478008-HMP:G76-483717-MONOMER"/>
<keyword evidence="1" id="KW-0433">Leucine-rich repeat</keyword>
<dbReference type="InterPro" id="IPR001611">
    <property type="entry name" value="Leu-rich_rpt"/>
</dbReference>
<dbReference type="RefSeq" id="WP_000671689.1">
    <property type="nucleotide sequence ID" value="NZ_ABHU01000014.1"/>
</dbReference>
<comment type="caution">
    <text evidence="3">The sequence shown here is derived from an EMBL/GenBank/DDBJ whole genome shotgun (WGS) entry which is preliminary data.</text>
</comment>
<evidence type="ECO:0000256" key="1">
    <source>
        <dbReference type="ARBA" id="ARBA00022614"/>
    </source>
</evidence>
<dbReference type="Proteomes" id="UP000004641">
    <property type="component" value="Unassembled WGS sequence"/>
</dbReference>
<keyword evidence="2" id="KW-0677">Repeat</keyword>
<evidence type="ECO:0000313" key="3">
    <source>
        <dbReference type="EMBL" id="EDU90179.1"/>
    </source>
</evidence>